<dbReference type="AlphaFoldDB" id="A0A2W2BJQ8"/>
<feature type="active site" description="Nucleophile" evidence="7">
    <location>
        <position position="140"/>
    </location>
</feature>
<dbReference type="UniPathway" id="UPA00219"/>
<accession>A0A2W2BJQ8</accession>
<evidence type="ECO:0000259" key="9">
    <source>
        <dbReference type="PROSITE" id="PS52029"/>
    </source>
</evidence>
<evidence type="ECO:0000256" key="5">
    <source>
        <dbReference type="ARBA" id="ARBA00022984"/>
    </source>
</evidence>
<evidence type="ECO:0000256" key="2">
    <source>
        <dbReference type="ARBA" id="ARBA00005992"/>
    </source>
</evidence>
<keyword evidence="6 7" id="KW-0961">Cell wall biogenesis/degradation</keyword>
<feature type="domain" description="L,D-TPase catalytic" evidence="9">
    <location>
        <begin position="52"/>
        <end position="168"/>
    </location>
</feature>
<dbReference type="GO" id="GO:0071555">
    <property type="term" value="P:cell wall organization"/>
    <property type="evidence" value="ECO:0007669"/>
    <property type="project" value="UniProtKB-UniRule"/>
</dbReference>
<feature type="compositionally biased region" description="Basic residues" evidence="8">
    <location>
        <begin position="29"/>
        <end position="45"/>
    </location>
</feature>
<keyword evidence="3" id="KW-0808">Transferase</keyword>
<dbReference type="CDD" id="cd16913">
    <property type="entry name" value="YkuD_like"/>
    <property type="match status" value="1"/>
</dbReference>
<dbReference type="PANTHER" id="PTHR30582">
    <property type="entry name" value="L,D-TRANSPEPTIDASE"/>
    <property type="match status" value="1"/>
</dbReference>
<evidence type="ECO:0000256" key="1">
    <source>
        <dbReference type="ARBA" id="ARBA00004752"/>
    </source>
</evidence>
<dbReference type="InterPro" id="IPR050979">
    <property type="entry name" value="LD-transpeptidase"/>
</dbReference>
<dbReference type="Gene3D" id="2.40.440.10">
    <property type="entry name" value="L,D-transpeptidase catalytic domain-like"/>
    <property type="match status" value="1"/>
</dbReference>
<comment type="caution">
    <text evidence="10">The sequence shown here is derived from an EMBL/GenBank/DDBJ whole genome shotgun (WGS) entry which is preliminary data.</text>
</comment>
<dbReference type="EMBL" id="QKVK01000006">
    <property type="protein sequence ID" value="PZF76429.1"/>
    <property type="molecule type" value="Genomic_DNA"/>
</dbReference>
<dbReference type="GO" id="GO:0008360">
    <property type="term" value="P:regulation of cell shape"/>
    <property type="evidence" value="ECO:0007669"/>
    <property type="project" value="UniProtKB-UniRule"/>
</dbReference>
<evidence type="ECO:0000256" key="6">
    <source>
        <dbReference type="ARBA" id="ARBA00023316"/>
    </source>
</evidence>
<proteinExistence type="inferred from homology"/>
<dbReference type="GO" id="GO:0071972">
    <property type="term" value="F:peptidoglycan L,D-transpeptidase activity"/>
    <property type="evidence" value="ECO:0007669"/>
    <property type="project" value="TreeGrafter"/>
</dbReference>
<dbReference type="GO" id="GO:0005576">
    <property type="term" value="C:extracellular region"/>
    <property type="evidence" value="ECO:0007669"/>
    <property type="project" value="TreeGrafter"/>
</dbReference>
<gene>
    <name evidence="10" type="ORF">DK847_13575</name>
</gene>
<dbReference type="InterPro" id="IPR005490">
    <property type="entry name" value="LD_TPept_cat_dom"/>
</dbReference>
<dbReference type="Proteomes" id="UP000248795">
    <property type="component" value="Unassembled WGS sequence"/>
</dbReference>
<keyword evidence="11" id="KW-1185">Reference proteome</keyword>
<evidence type="ECO:0000256" key="4">
    <source>
        <dbReference type="ARBA" id="ARBA00022960"/>
    </source>
</evidence>
<dbReference type="PROSITE" id="PS52029">
    <property type="entry name" value="LD_TPASE"/>
    <property type="match status" value="1"/>
</dbReference>
<comment type="pathway">
    <text evidence="1 7">Cell wall biogenesis; peptidoglycan biosynthesis.</text>
</comment>
<feature type="compositionally biased region" description="Low complexity" evidence="8">
    <location>
        <begin position="15"/>
        <end position="28"/>
    </location>
</feature>
<evidence type="ECO:0000256" key="7">
    <source>
        <dbReference type="PROSITE-ProRule" id="PRU01373"/>
    </source>
</evidence>
<keyword evidence="4 7" id="KW-0133">Cell shape</keyword>
<sequence length="191" mass="20714">MATTSTTPPPPEAPKPVVKKPAPASAKKAPAKKAPAKKQVAKKKAPPPPPRLIVTINKVSQKMTVELDGDTLYKWPVSTGAPGYETPSGTYRPFRLEREHFSKEWDDAPMPYSIFFTGRGHAVHGSYHIKSLGRRASHGCVRLHPDNAAKLFALVQKTGTSNTRVVVKGGFFSDGAAVSAKAKKPFANWFN</sequence>
<dbReference type="PANTHER" id="PTHR30582:SF2">
    <property type="entry name" value="L,D-TRANSPEPTIDASE YCIB-RELATED"/>
    <property type="match status" value="1"/>
</dbReference>
<comment type="similarity">
    <text evidence="2">Belongs to the YkuD family.</text>
</comment>
<dbReference type="GO" id="GO:0016740">
    <property type="term" value="F:transferase activity"/>
    <property type="evidence" value="ECO:0007669"/>
    <property type="project" value="UniProtKB-KW"/>
</dbReference>
<keyword evidence="5 7" id="KW-0573">Peptidoglycan synthesis</keyword>
<evidence type="ECO:0000256" key="8">
    <source>
        <dbReference type="SAM" id="MobiDB-lite"/>
    </source>
</evidence>
<protein>
    <recommendedName>
        <fullName evidence="9">L,D-TPase catalytic domain-containing protein</fullName>
    </recommendedName>
</protein>
<dbReference type="GO" id="GO:0018104">
    <property type="term" value="P:peptidoglycan-protein cross-linking"/>
    <property type="evidence" value="ECO:0007669"/>
    <property type="project" value="TreeGrafter"/>
</dbReference>
<dbReference type="SUPFAM" id="SSF141523">
    <property type="entry name" value="L,D-transpeptidase catalytic domain-like"/>
    <property type="match status" value="1"/>
</dbReference>
<feature type="active site" description="Proton donor/acceptor" evidence="7">
    <location>
        <position position="124"/>
    </location>
</feature>
<dbReference type="Pfam" id="PF03734">
    <property type="entry name" value="YkuD"/>
    <property type="match status" value="1"/>
</dbReference>
<name>A0A2W2BJQ8_9HYPH</name>
<organism evidence="10 11">
    <name type="scientific">Aestuariivirga litoralis</name>
    <dbReference type="NCBI Taxonomy" id="2650924"/>
    <lineage>
        <taxon>Bacteria</taxon>
        <taxon>Pseudomonadati</taxon>
        <taxon>Pseudomonadota</taxon>
        <taxon>Alphaproteobacteria</taxon>
        <taxon>Hyphomicrobiales</taxon>
        <taxon>Aestuariivirgaceae</taxon>
        <taxon>Aestuariivirga</taxon>
    </lineage>
</organism>
<evidence type="ECO:0000313" key="11">
    <source>
        <dbReference type="Proteomes" id="UP000248795"/>
    </source>
</evidence>
<reference evidence="11" key="1">
    <citation type="submission" date="2018-06" db="EMBL/GenBank/DDBJ databases">
        <title>Aestuariibacter litoralis strain KCTC 52945T.</title>
        <authorList>
            <person name="Li X."/>
            <person name="Salam N."/>
            <person name="Li J.-L."/>
            <person name="Chen Y.-M."/>
            <person name="Yang Z.-W."/>
            <person name="Zhang L.-Y."/>
            <person name="Han M.-X."/>
            <person name="Xiao M."/>
            <person name="Li W.-J."/>
        </authorList>
    </citation>
    <scope>NUCLEOTIDE SEQUENCE [LARGE SCALE GENOMIC DNA]</scope>
    <source>
        <strain evidence="11">KCTC 52945</strain>
    </source>
</reference>
<evidence type="ECO:0000313" key="10">
    <source>
        <dbReference type="EMBL" id="PZF76429.1"/>
    </source>
</evidence>
<evidence type="ECO:0000256" key="3">
    <source>
        <dbReference type="ARBA" id="ARBA00022679"/>
    </source>
</evidence>
<dbReference type="InterPro" id="IPR038063">
    <property type="entry name" value="Transpep_catalytic_dom"/>
</dbReference>
<feature type="region of interest" description="Disordered" evidence="8">
    <location>
        <begin position="1"/>
        <end position="52"/>
    </location>
</feature>